<keyword evidence="1" id="KW-0732">Signal</keyword>
<accession>A0A2B7YEG6</accession>
<evidence type="ECO:0000256" key="1">
    <source>
        <dbReference type="SAM" id="SignalP"/>
    </source>
</evidence>
<feature type="signal peptide" evidence="1">
    <location>
        <begin position="1"/>
        <end position="17"/>
    </location>
</feature>
<dbReference type="VEuPathDB" id="FungiDB:EMCG_07501"/>
<organism evidence="2 3">
    <name type="scientific">[Emmonsia] crescens</name>
    <dbReference type="NCBI Taxonomy" id="73230"/>
    <lineage>
        <taxon>Eukaryota</taxon>
        <taxon>Fungi</taxon>
        <taxon>Dikarya</taxon>
        <taxon>Ascomycota</taxon>
        <taxon>Pezizomycotina</taxon>
        <taxon>Eurotiomycetes</taxon>
        <taxon>Eurotiomycetidae</taxon>
        <taxon>Onygenales</taxon>
        <taxon>Ajellomycetaceae</taxon>
        <taxon>Emergomyces</taxon>
    </lineage>
</organism>
<name>A0A2B7YEG6_9EURO</name>
<dbReference type="STRING" id="73230.A0A2B7YEG6"/>
<proteinExistence type="predicted"/>
<feature type="chain" id="PRO_5012767222" evidence="1">
    <location>
        <begin position="18"/>
        <end position="100"/>
    </location>
</feature>
<dbReference type="AlphaFoldDB" id="A0A2B7YEG6"/>
<comment type="caution">
    <text evidence="2">The sequence shown here is derived from an EMBL/GenBank/DDBJ whole genome shotgun (WGS) entry which is preliminary data.</text>
</comment>
<protein>
    <submittedName>
        <fullName evidence="2">Uncharacterized protein</fullName>
    </submittedName>
</protein>
<keyword evidence="3" id="KW-1185">Reference proteome</keyword>
<dbReference type="Proteomes" id="UP000226031">
    <property type="component" value="Unassembled WGS sequence"/>
</dbReference>
<sequence length="100" mass="11021">MKTTGILLASCAAVASAKLFQMQVNTAPDKHVGLIAKLDGITVAHRKILSGYGASLELGGIYCQAYSDANGRDELGEPFWRGQNAVFSKDGRRRRRRRRR</sequence>
<gene>
    <name evidence="2" type="ORF">GX50_08995</name>
</gene>
<reference evidence="2 3" key="1">
    <citation type="submission" date="2017-10" db="EMBL/GenBank/DDBJ databases">
        <title>Comparative genomics in systemic dimorphic fungi from Ajellomycetaceae.</title>
        <authorList>
            <person name="Munoz J.F."/>
            <person name="Mcewen J.G."/>
            <person name="Clay O.K."/>
            <person name="Cuomo C.A."/>
        </authorList>
    </citation>
    <scope>NUCLEOTIDE SEQUENCE [LARGE SCALE GENOMIC DNA]</scope>
    <source>
        <strain evidence="2 3">UAMH4076</strain>
    </source>
</reference>
<dbReference type="EMBL" id="PDND01001078">
    <property type="protein sequence ID" value="PGH19469.1"/>
    <property type="molecule type" value="Genomic_DNA"/>
</dbReference>
<evidence type="ECO:0000313" key="2">
    <source>
        <dbReference type="EMBL" id="PGH19469.1"/>
    </source>
</evidence>
<evidence type="ECO:0000313" key="3">
    <source>
        <dbReference type="Proteomes" id="UP000226031"/>
    </source>
</evidence>